<keyword evidence="3" id="KW-1185">Reference proteome</keyword>
<organism evidence="2 3">
    <name type="scientific">Triticum turgidum subsp. durum</name>
    <name type="common">Durum wheat</name>
    <name type="synonym">Triticum durum</name>
    <dbReference type="NCBI Taxonomy" id="4567"/>
    <lineage>
        <taxon>Eukaryota</taxon>
        <taxon>Viridiplantae</taxon>
        <taxon>Streptophyta</taxon>
        <taxon>Embryophyta</taxon>
        <taxon>Tracheophyta</taxon>
        <taxon>Spermatophyta</taxon>
        <taxon>Magnoliopsida</taxon>
        <taxon>Liliopsida</taxon>
        <taxon>Poales</taxon>
        <taxon>Poaceae</taxon>
        <taxon>BOP clade</taxon>
        <taxon>Pooideae</taxon>
        <taxon>Triticodae</taxon>
        <taxon>Triticeae</taxon>
        <taxon>Triticinae</taxon>
        <taxon>Triticum</taxon>
    </lineage>
</organism>
<dbReference type="Gramene" id="TRITD2Av1G021850.1">
    <property type="protein sequence ID" value="TRITD2Av1G021850.1"/>
    <property type="gene ID" value="TRITD2Av1G021850"/>
</dbReference>
<dbReference type="PANTHER" id="PTHR33127:SF4">
    <property type="entry name" value="OS03G0779600 PROTEIN"/>
    <property type="match status" value="1"/>
</dbReference>
<dbReference type="AlphaFoldDB" id="A0A9R1NJD7"/>
<proteinExistence type="predicted"/>
<dbReference type="OMA" id="SEHKHIV"/>
<dbReference type="EMBL" id="LT934113">
    <property type="protein sequence ID" value="VAH26004.1"/>
    <property type="molecule type" value="Genomic_DNA"/>
</dbReference>
<evidence type="ECO:0000313" key="3">
    <source>
        <dbReference type="Proteomes" id="UP000324705"/>
    </source>
</evidence>
<evidence type="ECO:0000313" key="2">
    <source>
        <dbReference type="EMBL" id="VAH26004.1"/>
    </source>
</evidence>
<dbReference type="Pfam" id="PF03478">
    <property type="entry name" value="Beta-prop_KIB1-4"/>
    <property type="match status" value="1"/>
</dbReference>
<evidence type="ECO:0000259" key="1">
    <source>
        <dbReference type="Pfam" id="PF03478"/>
    </source>
</evidence>
<sequence>MMSPSRTLAGSLPCLAFHHGAGRPTPIFHVSEKKTIADDIDELKGKEICPATHGFMLVRCPASASTFLWSPQNRGGKIELPPLPIEHDLFIDCTCLLSNKPTAPNSVVLLVEPYATLIWYCHIGDDQWEKHDYYIGTQPALDLQSEDKEVITPIAACGGKFYFNSTQIELGVVDFCPAPIFSSIKMNDVVDDIYGVELAPAQVFLVESDGELYMVSLLFVTTAKTIYGARVHRMDFSRQRWRKVYDLGDRAFLLSLFNSGALCSVGKSGLRENCIYMAYPWEQTLHIFSVKDGSMETHKLDDAPSSDKAFWMLPANP</sequence>
<gene>
    <name evidence="2" type="ORF">TRITD_2Av1G021850</name>
</gene>
<feature type="domain" description="KIB1-4 beta-propeller" evidence="1">
    <location>
        <begin position="28"/>
        <end position="278"/>
    </location>
</feature>
<accession>A0A9R1NJD7</accession>
<reference evidence="2 3" key="1">
    <citation type="submission" date="2017-09" db="EMBL/GenBank/DDBJ databases">
        <authorList>
            <consortium name="International Durum Wheat Genome Sequencing Consortium (IDWGSC)"/>
            <person name="Milanesi L."/>
        </authorList>
    </citation>
    <scope>NUCLEOTIDE SEQUENCE [LARGE SCALE GENOMIC DNA]</scope>
    <source>
        <strain evidence="3">cv. Svevo</strain>
    </source>
</reference>
<protein>
    <recommendedName>
        <fullName evidence="1">KIB1-4 beta-propeller domain-containing protein</fullName>
    </recommendedName>
</protein>
<dbReference type="InterPro" id="IPR005174">
    <property type="entry name" value="KIB1-4_b-propeller"/>
</dbReference>
<dbReference type="Proteomes" id="UP000324705">
    <property type="component" value="Chromosome 2A"/>
</dbReference>
<dbReference type="PANTHER" id="PTHR33127">
    <property type="entry name" value="TRANSMEMBRANE PROTEIN"/>
    <property type="match status" value="1"/>
</dbReference>
<name>A0A9R1NJD7_TRITD</name>